<evidence type="ECO:0000313" key="5">
    <source>
        <dbReference type="EMBL" id="EKC45260.1"/>
    </source>
</evidence>
<dbReference type="Gene3D" id="1.10.1040.10">
    <property type="entry name" value="N-(1-d-carboxylethyl)-l-norvaline Dehydrogenase, domain 2"/>
    <property type="match status" value="1"/>
</dbReference>
<dbReference type="EC" id="1.1.1.-" evidence="5"/>
<evidence type="ECO:0000259" key="3">
    <source>
        <dbReference type="Pfam" id="PF01210"/>
    </source>
</evidence>
<comment type="caution">
    <text evidence="5">The sequence shown here is derived from an EMBL/GenBank/DDBJ whole genome shotgun (WGS) entry which is preliminary data.</text>
</comment>
<dbReference type="GO" id="GO:0046168">
    <property type="term" value="P:glycerol-3-phosphate catabolic process"/>
    <property type="evidence" value="ECO:0007669"/>
    <property type="project" value="InterPro"/>
</dbReference>
<dbReference type="InterPro" id="IPR006109">
    <property type="entry name" value="G3P_DH_NAD-dep_C"/>
</dbReference>
<gene>
    <name evidence="5" type="ORF">OBE_16982</name>
</gene>
<organism evidence="5">
    <name type="scientific">human gut metagenome</name>
    <dbReference type="NCBI Taxonomy" id="408170"/>
    <lineage>
        <taxon>unclassified sequences</taxon>
        <taxon>metagenomes</taxon>
        <taxon>organismal metagenomes</taxon>
    </lineage>
</organism>
<dbReference type="InterPro" id="IPR008927">
    <property type="entry name" value="6-PGluconate_DH-like_C_sf"/>
</dbReference>
<dbReference type="PRINTS" id="PR00077">
    <property type="entry name" value="GPDHDRGNASE"/>
</dbReference>
<feature type="domain" description="Glycerol-3-phosphate dehydrogenase NAD-dependent N-terminal" evidence="3">
    <location>
        <begin position="2"/>
        <end position="156"/>
    </location>
</feature>
<evidence type="ECO:0000259" key="4">
    <source>
        <dbReference type="Pfam" id="PF07479"/>
    </source>
</evidence>
<dbReference type="GO" id="GO:0005829">
    <property type="term" value="C:cytosol"/>
    <property type="evidence" value="ECO:0007669"/>
    <property type="project" value="TreeGrafter"/>
</dbReference>
<comment type="similarity">
    <text evidence="1">Belongs to the NAD-dependent glycerol-3-phosphate dehydrogenase family.</text>
</comment>
<dbReference type="NCBIfam" id="NF000940">
    <property type="entry name" value="PRK00094.1-2"/>
    <property type="match status" value="1"/>
</dbReference>
<accession>K1RUQ2</accession>
<dbReference type="InterPro" id="IPR013328">
    <property type="entry name" value="6PGD_dom2"/>
</dbReference>
<dbReference type="PANTHER" id="PTHR11728:SF1">
    <property type="entry name" value="GLYCEROL-3-PHOSPHATE DEHYDROGENASE [NAD(+)] 2, CHLOROPLASTIC"/>
    <property type="match status" value="1"/>
</dbReference>
<dbReference type="EMBL" id="AJWZ01011441">
    <property type="protein sequence ID" value="EKC45260.1"/>
    <property type="molecule type" value="Genomic_DNA"/>
</dbReference>
<dbReference type="GO" id="GO:0047952">
    <property type="term" value="F:glycerol-3-phosphate dehydrogenase [NAD(P)+] activity"/>
    <property type="evidence" value="ECO:0007669"/>
    <property type="project" value="TreeGrafter"/>
</dbReference>
<proteinExistence type="inferred from homology"/>
<reference evidence="5" key="1">
    <citation type="journal article" date="2013" name="Environ. Microbiol.">
        <title>Microbiota from the distal guts of lean and obese adolescents exhibit partial functional redundancy besides clear differences in community structure.</title>
        <authorList>
            <person name="Ferrer M."/>
            <person name="Ruiz A."/>
            <person name="Lanza F."/>
            <person name="Haange S.B."/>
            <person name="Oberbach A."/>
            <person name="Till H."/>
            <person name="Bargiela R."/>
            <person name="Campoy C."/>
            <person name="Segura M.T."/>
            <person name="Richter M."/>
            <person name="von Bergen M."/>
            <person name="Seifert J."/>
            <person name="Suarez A."/>
        </authorList>
    </citation>
    <scope>NUCLEOTIDE SEQUENCE</scope>
</reference>
<dbReference type="AlphaFoldDB" id="K1RUQ2"/>
<dbReference type="Pfam" id="PF01210">
    <property type="entry name" value="NAD_Gly3P_dh_N"/>
    <property type="match status" value="1"/>
</dbReference>
<dbReference type="HAMAP" id="MF_00394">
    <property type="entry name" value="NAD_Glyc3P_dehydrog"/>
    <property type="match status" value="1"/>
</dbReference>
<name>K1RUQ2_9ZZZZ</name>
<evidence type="ECO:0000256" key="2">
    <source>
        <dbReference type="ARBA" id="ARBA00023002"/>
    </source>
</evidence>
<dbReference type="Pfam" id="PF07479">
    <property type="entry name" value="NAD_Gly3P_dh_C"/>
    <property type="match status" value="1"/>
</dbReference>
<dbReference type="NCBIfam" id="NF000942">
    <property type="entry name" value="PRK00094.1-4"/>
    <property type="match status" value="1"/>
</dbReference>
<sequence>MKIGILGTGAYGFGLATAIRENKHDIIMWTAFEKEMESIVTTKKVAALPGFVVPDDIKITTSLQDAVKGRDLLIIAIPAPYVDKVFNDLKLVIDENTHICIACKGIEENTGLFINEVLEKHIKTDRIGVISGPSFAVDLVDYSTCGLTLATKNEKTAQIIKMALENNYVRLRVTDDIIGTEICGAIKNVIAIASGMLDGLKAKESTRAMLLTEALHDMEKIIVEFGGKERTILSYAGFGDLLLTCSSEKSRNYRFGKLLGQGVSSEEIDDFLAKNTVEGYNTSNCIYKLLKEKEIKIPMINLIHRIVMKKCEAKKILTFLIEKD</sequence>
<dbReference type="InterPro" id="IPR036291">
    <property type="entry name" value="NAD(P)-bd_dom_sf"/>
</dbReference>
<dbReference type="GO" id="GO:0051287">
    <property type="term" value="F:NAD binding"/>
    <property type="evidence" value="ECO:0007669"/>
    <property type="project" value="InterPro"/>
</dbReference>
<dbReference type="PIRSF" id="PIRSF000114">
    <property type="entry name" value="Glycerol-3-P_dh"/>
    <property type="match status" value="1"/>
</dbReference>
<feature type="domain" description="Glycerol-3-phosphate dehydrogenase NAD-dependent C-terminal" evidence="4">
    <location>
        <begin position="176"/>
        <end position="317"/>
    </location>
</feature>
<protein>
    <submittedName>
        <fullName evidence="5">NAD-dependent glycerol-3-phosphate dehydrogenase</fullName>
        <ecNumber evidence="5">1.1.1.-</ecNumber>
    </submittedName>
</protein>
<dbReference type="PANTHER" id="PTHR11728">
    <property type="entry name" value="GLYCEROL-3-PHOSPHATE DEHYDROGENASE"/>
    <property type="match status" value="1"/>
</dbReference>
<dbReference type="Gene3D" id="3.40.50.720">
    <property type="entry name" value="NAD(P)-binding Rossmann-like Domain"/>
    <property type="match status" value="1"/>
</dbReference>
<dbReference type="SUPFAM" id="SSF48179">
    <property type="entry name" value="6-phosphogluconate dehydrogenase C-terminal domain-like"/>
    <property type="match status" value="1"/>
</dbReference>
<dbReference type="InterPro" id="IPR006168">
    <property type="entry name" value="G3P_DH_NAD-dep"/>
</dbReference>
<dbReference type="InterPro" id="IPR011128">
    <property type="entry name" value="G3P_DH_NAD-dep_N"/>
</dbReference>
<dbReference type="GO" id="GO:0005975">
    <property type="term" value="P:carbohydrate metabolic process"/>
    <property type="evidence" value="ECO:0007669"/>
    <property type="project" value="InterPro"/>
</dbReference>
<dbReference type="SUPFAM" id="SSF51735">
    <property type="entry name" value="NAD(P)-binding Rossmann-fold domains"/>
    <property type="match status" value="1"/>
</dbReference>
<keyword evidence="2 5" id="KW-0560">Oxidoreductase</keyword>
<evidence type="ECO:0000256" key="1">
    <source>
        <dbReference type="ARBA" id="ARBA00011009"/>
    </source>
</evidence>